<comment type="caution">
    <text evidence="1">The sequence shown here is derived from an EMBL/GenBank/DDBJ whole genome shotgun (WGS) entry which is preliminary data.</text>
</comment>
<proteinExistence type="predicted"/>
<sequence>MNRPRYTKEEIKEGCKGCHHSLEDSRRQNGPWCMFGKRPFSNPVRGTHNCVFWNNPKGVSK</sequence>
<dbReference type="EMBL" id="LAZR01000383">
    <property type="protein sequence ID" value="KKN71479.1"/>
    <property type="molecule type" value="Genomic_DNA"/>
</dbReference>
<name>A0A0F9SX55_9ZZZZ</name>
<dbReference type="AlphaFoldDB" id="A0A0F9SX55"/>
<evidence type="ECO:0000313" key="1">
    <source>
        <dbReference type="EMBL" id="KKN71479.1"/>
    </source>
</evidence>
<gene>
    <name evidence="1" type="ORF">LCGC14_0420580</name>
</gene>
<accession>A0A0F9SX55</accession>
<organism evidence="1">
    <name type="scientific">marine sediment metagenome</name>
    <dbReference type="NCBI Taxonomy" id="412755"/>
    <lineage>
        <taxon>unclassified sequences</taxon>
        <taxon>metagenomes</taxon>
        <taxon>ecological metagenomes</taxon>
    </lineage>
</organism>
<reference evidence="1" key="1">
    <citation type="journal article" date="2015" name="Nature">
        <title>Complex archaea that bridge the gap between prokaryotes and eukaryotes.</title>
        <authorList>
            <person name="Spang A."/>
            <person name="Saw J.H."/>
            <person name="Jorgensen S.L."/>
            <person name="Zaremba-Niedzwiedzka K."/>
            <person name="Martijn J."/>
            <person name="Lind A.E."/>
            <person name="van Eijk R."/>
            <person name="Schleper C."/>
            <person name="Guy L."/>
            <person name="Ettema T.J."/>
        </authorList>
    </citation>
    <scope>NUCLEOTIDE SEQUENCE</scope>
</reference>
<protein>
    <submittedName>
        <fullName evidence="1">Uncharacterized protein</fullName>
    </submittedName>
</protein>